<protein>
    <recommendedName>
        <fullName evidence="3">Tubby C-terminal domain-containing protein</fullName>
    </recommendedName>
</protein>
<dbReference type="PANTHER" id="PTHR16517">
    <property type="entry name" value="TUBBY-RELATED"/>
    <property type="match status" value="1"/>
</dbReference>
<dbReference type="EMBL" id="CAIX01001978">
    <property type="protein sequence ID" value="CCI50925.1"/>
    <property type="molecule type" value="Genomic_DNA"/>
</dbReference>
<sequence length="383" mass="44441">QIDDNGRKAHDGTNANDSEGILSDSSCVDSESEKEKEEDSHHDTRSNEHDDRNDKTDRSEIEYEHMKRVQNQFYNPKHVPCSIDELFDFVKKPLHRDTGRIAKCFIERNCSGPNRLAPMYTLLLEVNSSSGRPILYARKKAISPITSHYVISLNKEDLNLTRLLRSRHFIGKLRSNSNTKEYYLYDQGDNPDDIDSDCEIDEEMRKNIRAELCVVRYASMKRSYPRKMEVVIPALAQNGNCSLDWRPISKDQTIEKQIRSIVKEGGQNVTDYKNFVFFHKRETKYDPLSSCIVDFRSRATCVSVKNFQLIHSEPLSEMYKETYRSIYPDHVYEDQGTASLPLDHLMLQLGKVGKDCFNMDFQYPLSMLQAFAICLTRFDTKQL</sequence>
<proteinExistence type="inferred from homology"/>
<evidence type="ECO:0000259" key="3">
    <source>
        <dbReference type="Pfam" id="PF01167"/>
    </source>
</evidence>
<evidence type="ECO:0000313" key="5">
    <source>
        <dbReference type="Proteomes" id="UP000053237"/>
    </source>
</evidence>
<feature type="compositionally biased region" description="Basic and acidic residues" evidence="2">
    <location>
        <begin position="31"/>
        <end position="58"/>
    </location>
</feature>
<feature type="non-terminal residue" evidence="4">
    <location>
        <position position="1"/>
    </location>
</feature>
<evidence type="ECO:0000313" key="4">
    <source>
        <dbReference type="EMBL" id="CCI50925.1"/>
    </source>
</evidence>
<feature type="region of interest" description="Disordered" evidence="2">
    <location>
        <begin position="1"/>
        <end position="58"/>
    </location>
</feature>
<keyword evidence="5" id="KW-1185">Reference proteome</keyword>
<dbReference type="STRING" id="65357.A0A024GVM4"/>
<dbReference type="Gene3D" id="3.20.90.10">
    <property type="entry name" value="Tubby Protein, Chain A"/>
    <property type="match status" value="1"/>
</dbReference>
<comment type="caution">
    <text evidence="4">The sequence shown here is derived from an EMBL/GenBank/DDBJ whole genome shotgun (WGS) entry which is preliminary data.</text>
</comment>
<dbReference type="OrthoDB" id="8775810at2759"/>
<gene>
    <name evidence="4" type="ORF">BN9_134480</name>
</gene>
<name>A0A024GVM4_9STRA</name>
<dbReference type="InterPro" id="IPR000007">
    <property type="entry name" value="Tubby_C"/>
</dbReference>
<organism evidence="4 5">
    <name type="scientific">Albugo candida</name>
    <dbReference type="NCBI Taxonomy" id="65357"/>
    <lineage>
        <taxon>Eukaryota</taxon>
        <taxon>Sar</taxon>
        <taxon>Stramenopiles</taxon>
        <taxon>Oomycota</taxon>
        <taxon>Peronosporomycetes</taxon>
        <taxon>Albuginales</taxon>
        <taxon>Albuginaceae</taxon>
        <taxon>Albugo</taxon>
    </lineage>
</organism>
<dbReference type="AlphaFoldDB" id="A0A024GVM4"/>
<dbReference type="Pfam" id="PF01167">
    <property type="entry name" value="Tub"/>
    <property type="match status" value="1"/>
</dbReference>
<feature type="domain" description="Tubby C-terminal" evidence="3">
    <location>
        <begin position="91"/>
        <end position="380"/>
    </location>
</feature>
<dbReference type="PRINTS" id="PR01573">
    <property type="entry name" value="SUPERTUBBY"/>
</dbReference>
<dbReference type="InterPro" id="IPR025659">
    <property type="entry name" value="Tubby-like_C"/>
</dbReference>
<reference evidence="4 5" key="1">
    <citation type="submission" date="2012-05" db="EMBL/GenBank/DDBJ databases">
        <title>Recombination and specialization in a pathogen metapopulation.</title>
        <authorList>
            <person name="Gardiner A."/>
            <person name="Kemen E."/>
            <person name="Schultz-Larsen T."/>
            <person name="MacLean D."/>
            <person name="Van Oosterhout C."/>
            <person name="Jones J.D.G."/>
        </authorList>
    </citation>
    <scope>NUCLEOTIDE SEQUENCE [LARGE SCALE GENOMIC DNA]</scope>
    <source>
        <strain evidence="4 5">Ac Nc2</strain>
    </source>
</reference>
<evidence type="ECO:0000256" key="1">
    <source>
        <dbReference type="ARBA" id="ARBA00007129"/>
    </source>
</evidence>
<evidence type="ECO:0000256" key="2">
    <source>
        <dbReference type="SAM" id="MobiDB-lite"/>
    </source>
</evidence>
<dbReference type="PANTHER" id="PTHR16517:SF7">
    <property type="entry name" value="PROTEIN KING TUBBY"/>
    <property type="match status" value="1"/>
</dbReference>
<dbReference type="InParanoid" id="A0A024GVM4"/>
<feature type="compositionally biased region" description="Basic and acidic residues" evidence="2">
    <location>
        <begin position="1"/>
        <end position="11"/>
    </location>
</feature>
<accession>A0A024GVM4</accession>
<dbReference type="SUPFAM" id="SSF54518">
    <property type="entry name" value="Tubby C-terminal domain-like"/>
    <property type="match status" value="1"/>
</dbReference>
<comment type="similarity">
    <text evidence="1">Belongs to the TUB family.</text>
</comment>
<dbReference type="Proteomes" id="UP000053237">
    <property type="component" value="Unassembled WGS sequence"/>
</dbReference>